<dbReference type="InterPro" id="IPR023753">
    <property type="entry name" value="FAD/NAD-binding_dom"/>
</dbReference>
<keyword evidence="8 13" id="KW-0560">Oxidoreductase</keyword>
<keyword evidence="11 13" id="KW-0676">Redox-active center</keyword>
<dbReference type="SUPFAM" id="SSF51905">
    <property type="entry name" value="FAD/NAD(P)-binding domain"/>
    <property type="match status" value="1"/>
</dbReference>
<dbReference type="InterPro" id="IPR006258">
    <property type="entry name" value="Lipoamide_DH"/>
</dbReference>
<comment type="catalytic activity">
    <reaction evidence="12 13">
        <text>N(6)-[(R)-dihydrolipoyl]-L-lysyl-[protein] + NAD(+) = N(6)-[(R)-lipoyl]-L-lysyl-[protein] + NADH + H(+)</text>
        <dbReference type="Rhea" id="RHEA:15045"/>
        <dbReference type="Rhea" id="RHEA-COMP:10474"/>
        <dbReference type="Rhea" id="RHEA-COMP:10475"/>
        <dbReference type="ChEBI" id="CHEBI:15378"/>
        <dbReference type="ChEBI" id="CHEBI:57540"/>
        <dbReference type="ChEBI" id="CHEBI:57945"/>
        <dbReference type="ChEBI" id="CHEBI:83099"/>
        <dbReference type="ChEBI" id="CHEBI:83100"/>
        <dbReference type="EC" id="1.8.1.4"/>
    </reaction>
</comment>
<feature type="domain" description="FAD/NAD(P)-binding" evidence="15">
    <location>
        <begin position="1"/>
        <end position="319"/>
    </location>
</feature>
<reference evidence="16 17" key="1">
    <citation type="submission" date="2021-03" db="EMBL/GenBank/DDBJ databases">
        <title>Genomic Encyclopedia of Type Strains, Phase IV (KMG-IV): sequencing the most valuable type-strain genomes for metagenomic binning, comparative biology and taxonomic classification.</title>
        <authorList>
            <person name="Goeker M."/>
        </authorList>
    </citation>
    <scope>NUCLEOTIDE SEQUENCE [LARGE SCALE GENOMIC DNA]</scope>
    <source>
        <strain evidence="16 17">DSM 1289</strain>
    </source>
</reference>
<evidence type="ECO:0000256" key="1">
    <source>
        <dbReference type="ARBA" id="ARBA00004496"/>
    </source>
</evidence>
<evidence type="ECO:0000313" key="17">
    <source>
        <dbReference type="Proteomes" id="UP000767291"/>
    </source>
</evidence>
<comment type="similarity">
    <text evidence="2 13">Belongs to the class-I pyridine nucleotide-disulfide oxidoreductase family.</text>
</comment>
<keyword evidence="17" id="KW-1185">Reference proteome</keyword>
<evidence type="ECO:0000256" key="5">
    <source>
        <dbReference type="ARBA" id="ARBA00022490"/>
    </source>
</evidence>
<keyword evidence="7 13" id="KW-0274">FAD</keyword>
<name>A0ABS4EDA3_9FIRM</name>
<dbReference type="InterPro" id="IPR004099">
    <property type="entry name" value="Pyr_nucl-diS_OxRdtase_dimer"/>
</dbReference>
<evidence type="ECO:0000256" key="7">
    <source>
        <dbReference type="ARBA" id="ARBA00022827"/>
    </source>
</evidence>
<evidence type="ECO:0000256" key="10">
    <source>
        <dbReference type="ARBA" id="ARBA00023157"/>
    </source>
</evidence>
<dbReference type="NCBIfam" id="TIGR01350">
    <property type="entry name" value="lipoamide_DH"/>
    <property type="match status" value="1"/>
</dbReference>
<dbReference type="PROSITE" id="PS00076">
    <property type="entry name" value="PYRIDINE_REDOX_1"/>
    <property type="match status" value="1"/>
</dbReference>
<dbReference type="Proteomes" id="UP000767291">
    <property type="component" value="Unassembled WGS sequence"/>
</dbReference>
<dbReference type="InterPro" id="IPR050151">
    <property type="entry name" value="Class-I_Pyr_Nuc-Dis_Oxidored"/>
</dbReference>
<dbReference type="Gene3D" id="3.50.50.60">
    <property type="entry name" value="FAD/NAD(P)-binding domain"/>
    <property type="match status" value="2"/>
</dbReference>
<organism evidence="16 17">
    <name type="scientific">Metaclostridioides mangenotii</name>
    <dbReference type="NCBI Taxonomy" id="1540"/>
    <lineage>
        <taxon>Bacteria</taxon>
        <taxon>Bacillati</taxon>
        <taxon>Bacillota</taxon>
        <taxon>Clostridia</taxon>
        <taxon>Peptostreptococcales</taxon>
        <taxon>Peptostreptococcaceae</taxon>
        <taxon>Metaclostridioides</taxon>
    </lineage>
</organism>
<comment type="caution">
    <text evidence="16">The sequence shown here is derived from an EMBL/GenBank/DDBJ whole genome shotgun (WGS) entry which is preliminary data.</text>
</comment>
<dbReference type="GO" id="GO:0004148">
    <property type="term" value="F:dihydrolipoyl dehydrogenase (NADH) activity"/>
    <property type="evidence" value="ECO:0007669"/>
    <property type="project" value="UniProtKB-EC"/>
</dbReference>
<dbReference type="Gene3D" id="3.30.390.30">
    <property type="match status" value="1"/>
</dbReference>
<dbReference type="InterPro" id="IPR001100">
    <property type="entry name" value="Pyr_nuc-diS_OxRdtase"/>
</dbReference>
<dbReference type="EMBL" id="JAGGJX010000005">
    <property type="protein sequence ID" value="MBP1855916.1"/>
    <property type="molecule type" value="Genomic_DNA"/>
</dbReference>
<evidence type="ECO:0000256" key="3">
    <source>
        <dbReference type="ARBA" id="ARBA00012608"/>
    </source>
</evidence>
<evidence type="ECO:0000256" key="8">
    <source>
        <dbReference type="ARBA" id="ARBA00023002"/>
    </source>
</evidence>
<evidence type="ECO:0000256" key="6">
    <source>
        <dbReference type="ARBA" id="ARBA00022630"/>
    </source>
</evidence>
<protein>
    <recommendedName>
        <fullName evidence="4 13">Dihydrolipoyl dehydrogenase</fullName>
        <ecNumber evidence="3 13">1.8.1.4</ecNumber>
    </recommendedName>
</protein>
<dbReference type="PANTHER" id="PTHR22912:SF217">
    <property type="entry name" value="DIHYDROLIPOYL DEHYDROGENASE"/>
    <property type="match status" value="1"/>
</dbReference>
<gene>
    <name evidence="16" type="ORF">J2Z43_002317</name>
</gene>
<dbReference type="EC" id="1.8.1.4" evidence="3 13"/>
<dbReference type="PRINTS" id="PR00411">
    <property type="entry name" value="PNDRDTASEI"/>
</dbReference>
<sequence length="459" mass="49521">MKIVIVGGGPGGYVAALKASMFDVEVTVIENYKVGGTCLNLGCIPTKSLLASANVLNTVLDAKDFGINIDGDISIDYNTVISRKDKVVDQLVKGVEFLLDKRKVDLVNGYGRIIDRNTVEVTKADGDIEKIKADKIILAQGSEPVIPNIFPYDGKTVITSDDVLNLKELPESMVVVGGGVIGCEIGQFFRSMGTEVTIVEMADQLLINEDKDIVKQLVRQFKKDKIKMITGTSIVSCEVKDNKASVELCDGKKIETQYVLLSVGRRSNIEGSGIEDIGIETKSGKVLVDKYLQTSVEGIYAVGDIIDTPFLAHVASKEGEIAVENALGRSRELNYTAIPRCVYTEPEVASVGKTEKDLNKEEIPYRVGKFEFRGLGKAQTIGKYQGFVKVIVGEDDRILGASIIGASATELLTELTLAVHLGLTVQQVGDVIHPHPSLSEGLIEALHDANGEAIHSIGK</sequence>
<comment type="miscellaneous">
    <text evidence="13">The active site is a redox-active disulfide bond.</text>
</comment>
<evidence type="ECO:0000313" key="16">
    <source>
        <dbReference type="EMBL" id="MBP1855916.1"/>
    </source>
</evidence>
<dbReference type="SUPFAM" id="SSF55424">
    <property type="entry name" value="FAD/NAD-linked reductases, dimerisation (C-terminal) domain"/>
    <property type="match status" value="1"/>
</dbReference>
<dbReference type="RefSeq" id="WP_209457302.1">
    <property type="nucleotide sequence ID" value="NZ_BAAACS010000019.1"/>
</dbReference>
<evidence type="ECO:0000256" key="9">
    <source>
        <dbReference type="ARBA" id="ARBA00023027"/>
    </source>
</evidence>
<evidence type="ECO:0000256" key="11">
    <source>
        <dbReference type="ARBA" id="ARBA00023284"/>
    </source>
</evidence>
<accession>A0ABS4EDA3</accession>
<evidence type="ECO:0000256" key="4">
    <source>
        <dbReference type="ARBA" id="ARBA00016961"/>
    </source>
</evidence>
<evidence type="ECO:0000256" key="2">
    <source>
        <dbReference type="ARBA" id="ARBA00007532"/>
    </source>
</evidence>
<dbReference type="PRINTS" id="PR00368">
    <property type="entry name" value="FADPNR"/>
</dbReference>
<dbReference type="InterPro" id="IPR016156">
    <property type="entry name" value="FAD/NAD-linked_Rdtase_dimer_sf"/>
</dbReference>
<dbReference type="PANTHER" id="PTHR22912">
    <property type="entry name" value="DISULFIDE OXIDOREDUCTASE"/>
    <property type="match status" value="1"/>
</dbReference>
<dbReference type="InterPro" id="IPR012999">
    <property type="entry name" value="Pyr_OxRdtase_I_AS"/>
</dbReference>
<keyword evidence="9 13" id="KW-0520">NAD</keyword>
<dbReference type="Pfam" id="PF02852">
    <property type="entry name" value="Pyr_redox_dim"/>
    <property type="match status" value="1"/>
</dbReference>
<evidence type="ECO:0000256" key="12">
    <source>
        <dbReference type="ARBA" id="ARBA00049187"/>
    </source>
</evidence>
<dbReference type="InterPro" id="IPR036188">
    <property type="entry name" value="FAD/NAD-bd_sf"/>
</dbReference>
<dbReference type="PIRSF" id="PIRSF000350">
    <property type="entry name" value="Mercury_reductase_MerA"/>
    <property type="match status" value="1"/>
</dbReference>
<comment type="subcellular location">
    <subcellularLocation>
        <location evidence="1">Cytoplasm</location>
    </subcellularLocation>
</comment>
<evidence type="ECO:0000256" key="13">
    <source>
        <dbReference type="RuleBase" id="RU003692"/>
    </source>
</evidence>
<evidence type="ECO:0000259" key="15">
    <source>
        <dbReference type="Pfam" id="PF07992"/>
    </source>
</evidence>
<keyword evidence="10" id="KW-1015">Disulfide bond</keyword>
<comment type="cofactor">
    <cofactor evidence="13">
        <name>FAD</name>
        <dbReference type="ChEBI" id="CHEBI:57692"/>
    </cofactor>
    <text evidence="13">Binds 1 FAD per subunit.</text>
</comment>
<feature type="domain" description="Pyridine nucleotide-disulphide oxidoreductase dimerisation" evidence="14">
    <location>
        <begin position="338"/>
        <end position="445"/>
    </location>
</feature>
<keyword evidence="5" id="KW-0963">Cytoplasm</keyword>
<proteinExistence type="inferred from homology"/>
<dbReference type="Pfam" id="PF07992">
    <property type="entry name" value="Pyr_redox_2"/>
    <property type="match status" value="1"/>
</dbReference>
<evidence type="ECO:0000259" key="14">
    <source>
        <dbReference type="Pfam" id="PF02852"/>
    </source>
</evidence>
<keyword evidence="6 13" id="KW-0285">Flavoprotein</keyword>